<dbReference type="PANTHER" id="PTHR44167">
    <property type="entry name" value="OVARIAN-SPECIFIC SERINE/THREONINE-PROTEIN KINASE LOK-RELATED"/>
    <property type="match status" value="1"/>
</dbReference>
<dbReference type="GO" id="GO:0044773">
    <property type="term" value="P:mitotic DNA damage checkpoint signaling"/>
    <property type="evidence" value="ECO:0007669"/>
    <property type="project" value="TreeGrafter"/>
</dbReference>
<dbReference type="AlphaFoldDB" id="A0A9W4NWX8"/>
<dbReference type="GO" id="GO:0005634">
    <property type="term" value="C:nucleus"/>
    <property type="evidence" value="ECO:0007669"/>
    <property type="project" value="TreeGrafter"/>
</dbReference>
<dbReference type="PROSITE" id="PS50011">
    <property type="entry name" value="PROTEIN_KINASE_DOM"/>
    <property type="match status" value="1"/>
</dbReference>
<dbReference type="InterPro" id="IPR011009">
    <property type="entry name" value="Kinase-like_dom_sf"/>
</dbReference>
<dbReference type="SUPFAM" id="SSF56112">
    <property type="entry name" value="Protein kinase-like (PK-like)"/>
    <property type="match status" value="1"/>
</dbReference>
<dbReference type="Pfam" id="PF00069">
    <property type="entry name" value="Pkinase"/>
    <property type="match status" value="1"/>
</dbReference>
<accession>A0A9W4NWX8</accession>
<sequence length="390" mass="44112">MWSHLRRFYLTTLAALRYFGHIGYHAFGFLSRIFPPFIRFPSSNIEKTTDSEDNGTSTAICDTYTIQLHPQHDLKLIGIGASAQVYEVDDQIVLKSSWVFEKPGSSATENDRWHYASDTLFQSNLLQNERTVLQLLQRRPHPHIIKAIDADQPESIYLRRYHSLSENETPAQLHRIRWYRDLTSALCHIHSLGIAHADIRIDNVLFEHDRVILCDFSATSPLGQSNPVFPDAPLPVNGPSSTLSEATDMFAMGSFIFQLEHGAKPELVVDSNGTLALPKIQTDHPILDTIIRKAWLGQYDRTSEMLEHIDSIGINGASCAHDTGFCSGLAESLRVRIRKWRKCRENKFGCVLNGLLSDEQLQALADCYGLDKDADLQFNSHRTHLTQTDV</sequence>
<proteinExistence type="predicted"/>
<dbReference type="GO" id="GO:0004674">
    <property type="term" value="F:protein serine/threonine kinase activity"/>
    <property type="evidence" value="ECO:0007669"/>
    <property type="project" value="TreeGrafter"/>
</dbReference>
<evidence type="ECO:0000313" key="3">
    <source>
        <dbReference type="Proteomes" id="UP001152592"/>
    </source>
</evidence>
<dbReference type="Gene3D" id="1.10.510.10">
    <property type="entry name" value="Transferase(Phosphotransferase) domain 1"/>
    <property type="match status" value="1"/>
</dbReference>
<gene>
    <name evidence="2" type="ORF">PSALAMII_LOCUS10862</name>
</gene>
<dbReference type="GO" id="GO:0005524">
    <property type="term" value="F:ATP binding"/>
    <property type="evidence" value="ECO:0007669"/>
    <property type="project" value="InterPro"/>
</dbReference>
<dbReference type="OrthoDB" id="5086884at2759"/>
<dbReference type="Proteomes" id="UP001152592">
    <property type="component" value="Unassembled WGS sequence"/>
</dbReference>
<evidence type="ECO:0000313" key="2">
    <source>
        <dbReference type="EMBL" id="CAG8429867.1"/>
    </source>
</evidence>
<organism evidence="2 3">
    <name type="scientific">Penicillium salamii</name>
    <dbReference type="NCBI Taxonomy" id="1612424"/>
    <lineage>
        <taxon>Eukaryota</taxon>
        <taxon>Fungi</taxon>
        <taxon>Dikarya</taxon>
        <taxon>Ascomycota</taxon>
        <taxon>Pezizomycotina</taxon>
        <taxon>Eurotiomycetes</taxon>
        <taxon>Eurotiomycetidae</taxon>
        <taxon>Eurotiales</taxon>
        <taxon>Aspergillaceae</taxon>
        <taxon>Penicillium</taxon>
    </lineage>
</organism>
<name>A0A9W4NWX8_9EURO</name>
<protein>
    <recommendedName>
        <fullName evidence="1">Protein kinase domain-containing protein</fullName>
    </recommendedName>
</protein>
<dbReference type="PANTHER" id="PTHR44167:SF24">
    <property type="entry name" value="SERINE_THREONINE-PROTEIN KINASE CHK2"/>
    <property type="match status" value="1"/>
</dbReference>
<dbReference type="SMART" id="SM00220">
    <property type="entry name" value="S_TKc"/>
    <property type="match status" value="1"/>
</dbReference>
<dbReference type="InterPro" id="IPR000719">
    <property type="entry name" value="Prot_kinase_dom"/>
</dbReference>
<comment type="caution">
    <text evidence="2">The sequence shown here is derived from an EMBL/GenBank/DDBJ whole genome shotgun (WGS) entry which is preliminary data.</text>
</comment>
<dbReference type="EMBL" id="CAJVPD010000304">
    <property type="protein sequence ID" value="CAG8429867.1"/>
    <property type="molecule type" value="Genomic_DNA"/>
</dbReference>
<reference evidence="2" key="1">
    <citation type="submission" date="2021-07" db="EMBL/GenBank/DDBJ databases">
        <authorList>
            <person name="Branca A.L. A."/>
        </authorList>
    </citation>
    <scope>NUCLEOTIDE SEQUENCE</scope>
</reference>
<feature type="domain" description="Protein kinase" evidence="1">
    <location>
        <begin position="71"/>
        <end position="387"/>
    </location>
</feature>
<evidence type="ECO:0000259" key="1">
    <source>
        <dbReference type="PROSITE" id="PS50011"/>
    </source>
</evidence>